<organism evidence="2">
    <name type="scientific">marine metagenome</name>
    <dbReference type="NCBI Taxonomy" id="408172"/>
    <lineage>
        <taxon>unclassified sequences</taxon>
        <taxon>metagenomes</taxon>
        <taxon>ecological metagenomes</taxon>
    </lineage>
</organism>
<sequence>MREAVQTTHAPSAIGPYSQAVRAGSFLFISGQIPLDPGTGQITEGGIGAQTHRVMRSLGAILEAAGAGYDRVVRTTVFLTDLADFEVVNEVYGGYFRDSAPARATVQVAALPKGVSVEIDAIAHLE</sequence>
<comment type="similarity">
    <text evidence="1">Belongs to the RutC family.</text>
</comment>
<dbReference type="PANTHER" id="PTHR11803:SF39">
    <property type="entry name" value="2-IMINOBUTANOATE_2-IMINOPROPANOATE DEAMINASE"/>
    <property type="match status" value="1"/>
</dbReference>
<dbReference type="Pfam" id="PF01042">
    <property type="entry name" value="Ribonuc_L-PSP"/>
    <property type="match status" value="1"/>
</dbReference>
<dbReference type="CDD" id="cd00448">
    <property type="entry name" value="YjgF_YER057c_UK114_family"/>
    <property type="match status" value="1"/>
</dbReference>
<accession>A0A381UQI5</accession>
<protein>
    <submittedName>
        <fullName evidence="2">Uncharacterized protein</fullName>
    </submittedName>
</protein>
<reference evidence="2" key="1">
    <citation type="submission" date="2018-05" db="EMBL/GenBank/DDBJ databases">
        <authorList>
            <person name="Lanie J.A."/>
            <person name="Ng W.-L."/>
            <person name="Kazmierczak K.M."/>
            <person name="Andrzejewski T.M."/>
            <person name="Davidsen T.M."/>
            <person name="Wayne K.J."/>
            <person name="Tettelin H."/>
            <person name="Glass J.I."/>
            <person name="Rusch D."/>
            <person name="Podicherti R."/>
            <person name="Tsui H.-C.T."/>
            <person name="Winkler M.E."/>
        </authorList>
    </citation>
    <scope>NUCLEOTIDE SEQUENCE</scope>
</reference>
<dbReference type="InterPro" id="IPR006056">
    <property type="entry name" value="RidA"/>
</dbReference>
<evidence type="ECO:0000313" key="2">
    <source>
        <dbReference type="EMBL" id="SVA30041.1"/>
    </source>
</evidence>
<dbReference type="EMBL" id="UINC01006857">
    <property type="protein sequence ID" value="SVA30041.1"/>
    <property type="molecule type" value="Genomic_DNA"/>
</dbReference>
<dbReference type="GO" id="GO:0019239">
    <property type="term" value="F:deaminase activity"/>
    <property type="evidence" value="ECO:0007669"/>
    <property type="project" value="TreeGrafter"/>
</dbReference>
<evidence type="ECO:0000256" key="1">
    <source>
        <dbReference type="ARBA" id="ARBA00010552"/>
    </source>
</evidence>
<dbReference type="FunFam" id="3.30.1330.40:FF:000001">
    <property type="entry name" value="L-PSP family endoribonuclease"/>
    <property type="match status" value="1"/>
</dbReference>
<dbReference type="PANTHER" id="PTHR11803">
    <property type="entry name" value="2-IMINOBUTANOATE/2-IMINOPROPANOATE DEAMINASE RIDA"/>
    <property type="match status" value="1"/>
</dbReference>
<dbReference type="Gene3D" id="3.30.1330.40">
    <property type="entry name" value="RutC-like"/>
    <property type="match status" value="1"/>
</dbReference>
<dbReference type="AlphaFoldDB" id="A0A381UQI5"/>
<dbReference type="InterPro" id="IPR035959">
    <property type="entry name" value="RutC-like_sf"/>
</dbReference>
<dbReference type="InterPro" id="IPR019897">
    <property type="entry name" value="RidA_CS"/>
</dbReference>
<dbReference type="NCBIfam" id="TIGR00004">
    <property type="entry name" value="Rid family detoxifying hydrolase"/>
    <property type="match status" value="1"/>
</dbReference>
<gene>
    <name evidence="2" type="ORF">METZ01_LOCUS82895</name>
</gene>
<dbReference type="PROSITE" id="PS01094">
    <property type="entry name" value="UPF0076"/>
    <property type="match status" value="1"/>
</dbReference>
<name>A0A381UQI5_9ZZZZ</name>
<proteinExistence type="inferred from homology"/>
<dbReference type="GO" id="GO:0005829">
    <property type="term" value="C:cytosol"/>
    <property type="evidence" value="ECO:0007669"/>
    <property type="project" value="TreeGrafter"/>
</dbReference>
<dbReference type="SUPFAM" id="SSF55298">
    <property type="entry name" value="YjgF-like"/>
    <property type="match status" value="1"/>
</dbReference>
<dbReference type="InterPro" id="IPR006175">
    <property type="entry name" value="YjgF/YER057c/UK114"/>
</dbReference>